<evidence type="ECO:0000313" key="1">
    <source>
        <dbReference type="EMBL" id="CAG5092890.1"/>
    </source>
</evidence>
<proteinExistence type="predicted"/>
<organism evidence="1 2">
    <name type="scientific">Thermobacillus xylanilyticus</name>
    <dbReference type="NCBI Taxonomy" id="76633"/>
    <lineage>
        <taxon>Bacteria</taxon>
        <taxon>Bacillati</taxon>
        <taxon>Bacillota</taxon>
        <taxon>Bacilli</taxon>
        <taxon>Bacillales</taxon>
        <taxon>Paenibacillaceae</taxon>
        <taxon>Thermobacillus</taxon>
    </lineage>
</organism>
<dbReference type="EMBL" id="CAJRAY010000097">
    <property type="protein sequence ID" value="CAG5092890.1"/>
    <property type="molecule type" value="Genomic_DNA"/>
</dbReference>
<keyword evidence="2" id="KW-1185">Reference proteome</keyword>
<evidence type="ECO:0000313" key="2">
    <source>
        <dbReference type="Proteomes" id="UP000681526"/>
    </source>
</evidence>
<name>A0ABM8V9B2_THEXY</name>
<reference evidence="1 2" key="1">
    <citation type="submission" date="2021-04" db="EMBL/GenBank/DDBJ databases">
        <authorList>
            <person name="Rakotoarivonina H."/>
        </authorList>
    </citation>
    <scope>NUCLEOTIDE SEQUENCE [LARGE SCALE GENOMIC DNA]</scope>
    <source>
        <strain evidence="1 2">XE</strain>
    </source>
</reference>
<protein>
    <submittedName>
        <fullName evidence="1">Uncharacterized protein</fullName>
    </submittedName>
</protein>
<gene>
    <name evidence="1" type="primary">txxe 3784</name>
    <name evidence="1" type="ORF">TXXE_19015</name>
</gene>
<accession>A0ABM8V9B2</accession>
<sequence>MLKEDYKFLQWKENDRAVATFKNLDEIERHSSLIKEAVARWVEVT</sequence>
<dbReference type="Proteomes" id="UP000681526">
    <property type="component" value="Unassembled WGS sequence"/>
</dbReference>
<comment type="caution">
    <text evidence="1">The sequence shown here is derived from an EMBL/GenBank/DDBJ whole genome shotgun (WGS) entry which is preliminary data.</text>
</comment>